<dbReference type="Pfam" id="PF00248">
    <property type="entry name" value="Aldo_ket_red"/>
    <property type="match status" value="1"/>
</dbReference>
<dbReference type="STRING" id="92696.A0A4R0RB19"/>
<evidence type="ECO:0000313" key="8">
    <source>
        <dbReference type="Proteomes" id="UP000292702"/>
    </source>
</evidence>
<dbReference type="PIRSF" id="PIRSF000097">
    <property type="entry name" value="AKR"/>
    <property type="match status" value="1"/>
</dbReference>
<dbReference type="PANTHER" id="PTHR43827">
    <property type="entry name" value="2,5-DIKETO-D-GLUCONIC ACID REDUCTASE"/>
    <property type="match status" value="1"/>
</dbReference>
<accession>A0A4R0RB19</accession>
<feature type="binding site" evidence="4">
    <location>
        <position position="114"/>
    </location>
    <ligand>
        <name>substrate</name>
    </ligand>
</feature>
<dbReference type="PRINTS" id="PR00069">
    <property type="entry name" value="ALDKETRDTASE"/>
</dbReference>
<dbReference type="CDD" id="cd19071">
    <property type="entry name" value="AKR_AKR1-5-like"/>
    <property type="match status" value="1"/>
</dbReference>
<evidence type="ECO:0000256" key="1">
    <source>
        <dbReference type="ARBA" id="ARBA00007905"/>
    </source>
</evidence>
<evidence type="ECO:0000259" key="6">
    <source>
        <dbReference type="Pfam" id="PF00248"/>
    </source>
</evidence>
<feature type="active site" description="Proton donor" evidence="3">
    <location>
        <position position="53"/>
    </location>
</feature>
<reference evidence="7 8" key="1">
    <citation type="submission" date="2018-11" db="EMBL/GenBank/DDBJ databases">
        <title>Genome assembly of Steccherinum ochraceum LE-BIN_3174, the white-rot fungus of the Steccherinaceae family (The Residual Polyporoid clade, Polyporales, Basidiomycota).</title>
        <authorList>
            <person name="Fedorova T.V."/>
            <person name="Glazunova O.A."/>
            <person name="Landesman E.O."/>
            <person name="Moiseenko K.V."/>
            <person name="Psurtseva N.V."/>
            <person name="Savinova O.S."/>
            <person name="Shakhova N.V."/>
            <person name="Tyazhelova T.V."/>
            <person name="Vasina D.V."/>
        </authorList>
    </citation>
    <scope>NUCLEOTIDE SEQUENCE [LARGE SCALE GENOMIC DNA]</scope>
    <source>
        <strain evidence="7 8">LE-BIN_3174</strain>
    </source>
</reference>
<dbReference type="SUPFAM" id="SSF51430">
    <property type="entry name" value="NAD(P)-linked oxidoreductase"/>
    <property type="match status" value="1"/>
</dbReference>
<dbReference type="InterPro" id="IPR018170">
    <property type="entry name" value="Aldo/ket_reductase_CS"/>
</dbReference>
<protein>
    <recommendedName>
        <fullName evidence="6">NADP-dependent oxidoreductase domain-containing protein</fullName>
    </recommendedName>
</protein>
<comment type="similarity">
    <text evidence="1">Belongs to the aldo/keto reductase family.</text>
</comment>
<feature type="domain" description="NADP-dependent oxidoreductase" evidence="6">
    <location>
        <begin position="20"/>
        <end position="266"/>
    </location>
</feature>
<evidence type="ECO:0000256" key="2">
    <source>
        <dbReference type="ARBA" id="ARBA00023002"/>
    </source>
</evidence>
<dbReference type="OrthoDB" id="416253at2759"/>
<evidence type="ECO:0000256" key="4">
    <source>
        <dbReference type="PIRSR" id="PIRSR000097-2"/>
    </source>
</evidence>
<proteinExistence type="inferred from homology"/>
<dbReference type="AlphaFoldDB" id="A0A4R0RB19"/>
<dbReference type="EMBL" id="RWJN01000259">
    <property type="protein sequence ID" value="TCD64046.1"/>
    <property type="molecule type" value="Genomic_DNA"/>
</dbReference>
<gene>
    <name evidence="7" type="ORF">EIP91_004595</name>
</gene>
<keyword evidence="2" id="KW-0560">Oxidoreductase</keyword>
<dbReference type="InterPro" id="IPR020471">
    <property type="entry name" value="AKR"/>
</dbReference>
<keyword evidence="8" id="KW-1185">Reference proteome</keyword>
<evidence type="ECO:0000256" key="5">
    <source>
        <dbReference type="PIRSR" id="PIRSR000097-3"/>
    </source>
</evidence>
<dbReference type="PANTHER" id="PTHR43827:SF13">
    <property type="entry name" value="ALDO_KETO REDUCTASE FAMILY PROTEIN"/>
    <property type="match status" value="1"/>
</dbReference>
<dbReference type="FunFam" id="3.20.20.100:FF:000015">
    <property type="entry name" value="Oxidoreductase, aldo/keto reductase family"/>
    <property type="match status" value="1"/>
</dbReference>
<feature type="site" description="Lowers pKa of active site Tyr" evidence="5">
    <location>
        <position position="82"/>
    </location>
</feature>
<evidence type="ECO:0000256" key="3">
    <source>
        <dbReference type="PIRSR" id="PIRSR000097-1"/>
    </source>
</evidence>
<name>A0A4R0RB19_9APHY</name>
<organism evidence="7 8">
    <name type="scientific">Steccherinum ochraceum</name>
    <dbReference type="NCBI Taxonomy" id="92696"/>
    <lineage>
        <taxon>Eukaryota</taxon>
        <taxon>Fungi</taxon>
        <taxon>Dikarya</taxon>
        <taxon>Basidiomycota</taxon>
        <taxon>Agaricomycotina</taxon>
        <taxon>Agaricomycetes</taxon>
        <taxon>Polyporales</taxon>
        <taxon>Steccherinaceae</taxon>
        <taxon>Steccherinum</taxon>
    </lineage>
</organism>
<sequence>MSFSLESKLKLRDGVEIPLLGFGTYELEYDDATNPVRWALEAGYRHIDSAAWYYNEKQCGAAIRAFLAKSGLPRESIFFTTKLRHNSTYQSVKSAIDKSVADCGLGYIDLYLLHSPIGGPEARRESWRAVCDAKEEGKLRSIGVSNFGVAHINEMVRSGVELPAINQVDLHPFMTRTEIVEICRKHDIALEAWAPLVRGLRFRHPNVVELAKKYSKSSAQVLLRYSLQKGYIPIPKSGSQKRIRANTEIFDFALTEEEVQVLDGLNEDLVTDWEVTTSK</sequence>
<dbReference type="Gene3D" id="3.20.20.100">
    <property type="entry name" value="NADP-dependent oxidoreductase domain"/>
    <property type="match status" value="1"/>
</dbReference>
<evidence type="ECO:0000313" key="7">
    <source>
        <dbReference type="EMBL" id="TCD64046.1"/>
    </source>
</evidence>
<dbReference type="GO" id="GO:0016491">
    <property type="term" value="F:oxidoreductase activity"/>
    <property type="evidence" value="ECO:0007669"/>
    <property type="project" value="UniProtKB-KW"/>
</dbReference>
<dbReference type="PROSITE" id="PS00798">
    <property type="entry name" value="ALDOKETO_REDUCTASE_1"/>
    <property type="match status" value="1"/>
</dbReference>
<comment type="caution">
    <text evidence="7">The sequence shown here is derived from an EMBL/GenBank/DDBJ whole genome shotgun (WGS) entry which is preliminary data.</text>
</comment>
<dbReference type="Proteomes" id="UP000292702">
    <property type="component" value="Unassembled WGS sequence"/>
</dbReference>
<dbReference type="InterPro" id="IPR023210">
    <property type="entry name" value="NADP_OxRdtase_dom"/>
</dbReference>
<dbReference type="InterPro" id="IPR036812">
    <property type="entry name" value="NAD(P)_OxRdtase_dom_sf"/>
</dbReference>